<dbReference type="Pfam" id="PF03319">
    <property type="entry name" value="EutN_CcmL"/>
    <property type="match status" value="1"/>
</dbReference>
<dbReference type="CDD" id="cd01614">
    <property type="entry name" value="EutN_CcmL"/>
    <property type="match status" value="1"/>
</dbReference>
<comment type="caution">
    <text evidence="4">The sequence shown here is derived from an EMBL/GenBank/DDBJ whole genome shotgun (WGS) entry which is preliminary data.</text>
</comment>
<dbReference type="PROSITE" id="PS51932">
    <property type="entry name" value="BMV"/>
    <property type="match status" value="1"/>
</dbReference>
<dbReference type="RefSeq" id="WP_068749267.1">
    <property type="nucleotide sequence ID" value="NZ_LOHZ01000044.1"/>
</dbReference>
<accession>A0A162M5Y3</accession>
<name>A0A162M5Y3_9FIRM</name>
<evidence type="ECO:0000256" key="3">
    <source>
        <dbReference type="ARBA" id="ARBA00024446"/>
    </source>
</evidence>
<dbReference type="Gene3D" id="2.40.50.220">
    <property type="entry name" value="EutN/Ccml"/>
    <property type="match status" value="1"/>
</dbReference>
<dbReference type="PANTHER" id="PTHR36539:SF2">
    <property type="entry name" value="ETHANOLAMINE UTILIZATION PROTEIN"/>
    <property type="match status" value="1"/>
</dbReference>
<dbReference type="EMBL" id="LOHZ01000044">
    <property type="protein sequence ID" value="KYO64147.1"/>
    <property type="molecule type" value="Genomic_DNA"/>
</dbReference>
<keyword evidence="3" id="KW-1283">Bacterial microcompartment</keyword>
<comment type="subcellular location">
    <subcellularLocation>
        <location evidence="1">Carboxysome</location>
    </subcellularLocation>
</comment>
<dbReference type="SUPFAM" id="SSF159133">
    <property type="entry name" value="EutN/CcmL-like"/>
    <property type="match status" value="1"/>
</dbReference>
<evidence type="ECO:0000313" key="4">
    <source>
        <dbReference type="EMBL" id="KYO64147.1"/>
    </source>
</evidence>
<proteinExistence type="predicted"/>
<keyword evidence="5" id="KW-1185">Reference proteome</keyword>
<evidence type="ECO:0000256" key="2">
    <source>
        <dbReference type="ARBA" id="ARBA00023669"/>
    </source>
</evidence>
<reference evidence="4 5" key="1">
    <citation type="submission" date="2015-12" db="EMBL/GenBank/DDBJ databases">
        <title>Draft genome of Thermovenabulum gondwanense isolated from a red thermophilic microbial mat colonisisng an outflow channel of a bore well.</title>
        <authorList>
            <person name="Patel B.K."/>
        </authorList>
    </citation>
    <scope>NUCLEOTIDE SEQUENCE [LARGE SCALE GENOMIC DNA]</scope>
    <source>
        <strain evidence="4 5">R270</strain>
    </source>
</reference>
<dbReference type="InterPro" id="IPR004992">
    <property type="entry name" value="EutN_CcmL"/>
</dbReference>
<dbReference type="PANTHER" id="PTHR36539">
    <property type="entry name" value="ETHANOLAMINE UTILIZATION PROTEIN EUTN"/>
    <property type="match status" value="1"/>
</dbReference>
<sequence length="87" mass="9282">MLIAKVIGNVWATRKEENMKGQKLLVVKQVDENKNPVGNAFVAVDNIGAGIGEYVIVTTGSSARKVSDEIIPIDAAVIGIVDSMEIE</sequence>
<organism evidence="4 5">
    <name type="scientific">Thermovenabulum gondwanense</name>
    <dbReference type="NCBI Taxonomy" id="520767"/>
    <lineage>
        <taxon>Bacteria</taxon>
        <taxon>Bacillati</taxon>
        <taxon>Bacillota</taxon>
        <taxon>Clostridia</taxon>
        <taxon>Thermosediminibacterales</taxon>
        <taxon>Thermosediminibacteraceae</taxon>
        <taxon>Thermovenabulum</taxon>
    </lineage>
</organism>
<dbReference type="OrthoDB" id="196195at2"/>
<dbReference type="Proteomes" id="UP000075737">
    <property type="component" value="Unassembled WGS sequence"/>
</dbReference>
<keyword evidence="2" id="KW-1282">Carboxysome</keyword>
<protein>
    <submittedName>
        <fullName evidence="4">Ethanolamine utilization protein EutN</fullName>
    </submittedName>
</protein>
<dbReference type="PATRIC" id="fig|520767.4.peg.2306"/>
<dbReference type="GO" id="GO:0031470">
    <property type="term" value="C:carboxysome"/>
    <property type="evidence" value="ECO:0007669"/>
    <property type="project" value="UniProtKB-SubCell"/>
</dbReference>
<gene>
    <name evidence="4" type="primary">eutN</name>
    <name evidence="4" type="ORF">ATZ99_21780</name>
</gene>
<dbReference type="InterPro" id="IPR036677">
    <property type="entry name" value="EutN_CcmL_sf"/>
</dbReference>
<evidence type="ECO:0000256" key="1">
    <source>
        <dbReference type="ARBA" id="ARBA00023587"/>
    </source>
</evidence>
<dbReference type="AlphaFoldDB" id="A0A162M5Y3"/>
<dbReference type="STRING" id="520767.ATZ99_21780"/>
<evidence type="ECO:0000313" key="5">
    <source>
        <dbReference type="Proteomes" id="UP000075737"/>
    </source>
</evidence>